<evidence type="ECO:0000313" key="2">
    <source>
        <dbReference type="EMBL" id="ETD24926.1"/>
    </source>
</evidence>
<comment type="caution">
    <text evidence="2">The sequence shown here is derived from an EMBL/GenBank/DDBJ whole genome shotgun (WGS) entry which is preliminary data.</text>
</comment>
<dbReference type="STRING" id="1357400.HMPREF2086_00260"/>
<evidence type="ECO:0000256" key="1">
    <source>
        <dbReference type="SAM" id="MobiDB-lite"/>
    </source>
</evidence>
<keyword evidence="3" id="KW-1185">Reference proteome</keyword>
<reference evidence="2 3" key="1">
    <citation type="journal article" date="2014" name="Genome Announc.">
        <title>Draft genome sequences of six enterohepatic helicobacter species isolated from humans and one from rhesus macaques.</title>
        <authorList>
            <person name="Shen Z."/>
            <person name="Sheh A."/>
            <person name="Young S.K."/>
            <person name="Abouelliel A."/>
            <person name="Ward D.V."/>
            <person name="Earl A.M."/>
            <person name="Fox J.G."/>
        </authorList>
    </citation>
    <scope>NUCLEOTIDE SEQUENCE [LARGE SCALE GENOMIC DNA]</scope>
    <source>
        <strain evidence="2 3">MIT 99-5501</strain>
    </source>
</reference>
<evidence type="ECO:0000313" key="3">
    <source>
        <dbReference type="Proteomes" id="UP000018731"/>
    </source>
</evidence>
<gene>
    <name evidence="2" type="ORF">HMPREF2086_00260</name>
</gene>
<accession>V8CDX0</accession>
<dbReference type="RefSeq" id="WP_023926928.1">
    <property type="nucleotide sequence ID" value="NZ_KI669454.1"/>
</dbReference>
<protein>
    <submittedName>
        <fullName evidence="2">Uncharacterized protein</fullName>
    </submittedName>
</protein>
<sequence>MLKAENDIGNVRKAKRTQIKRHISQMSERGLKILISKFSKLDISKTTIDDKHLSKKCRQRNVSFKKQDIYDLLYRTSLGGGGQRLQI</sequence>
<proteinExistence type="predicted"/>
<feature type="region of interest" description="Disordered" evidence="1">
    <location>
        <begin position="1"/>
        <end position="22"/>
    </location>
</feature>
<dbReference type="Proteomes" id="UP000018731">
    <property type="component" value="Unassembled WGS sequence"/>
</dbReference>
<dbReference type="AlphaFoldDB" id="V8CDX0"/>
<name>V8CDX0_9HELI</name>
<dbReference type="PATRIC" id="fig|1357400.3.peg.365"/>
<dbReference type="HOGENOM" id="CLU_2479046_0_0_7"/>
<dbReference type="EMBL" id="AZJI01000001">
    <property type="protein sequence ID" value="ETD24926.1"/>
    <property type="molecule type" value="Genomic_DNA"/>
</dbReference>
<organism evidence="2 3">
    <name type="scientific">Helicobacter macacae MIT 99-5501</name>
    <dbReference type="NCBI Taxonomy" id="1357400"/>
    <lineage>
        <taxon>Bacteria</taxon>
        <taxon>Pseudomonadati</taxon>
        <taxon>Campylobacterota</taxon>
        <taxon>Epsilonproteobacteria</taxon>
        <taxon>Campylobacterales</taxon>
        <taxon>Helicobacteraceae</taxon>
        <taxon>Helicobacter</taxon>
    </lineage>
</organism>
<feature type="compositionally biased region" description="Basic residues" evidence="1">
    <location>
        <begin position="12"/>
        <end position="22"/>
    </location>
</feature>